<name>A0A1G2AR26_9BACT</name>
<dbReference type="InterPro" id="IPR050239">
    <property type="entry name" value="Sigma-70_RNA_pol_init_factors"/>
</dbReference>
<evidence type="ECO:0000313" key="9">
    <source>
        <dbReference type="Proteomes" id="UP000177165"/>
    </source>
</evidence>
<gene>
    <name evidence="8" type="ORF">A3B74_00770</name>
</gene>
<evidence type="ECO:0000313" key="8">
    <source>
        <dbReference type="EMBL" id="OGY79362.1"/>
    </source>
</evidence>
<dbReference type="SUPFAM" id="SSF88659">
    <property type="entry name" value="Sigma3 and sigma4 domains of RNA polymerase sigma factors"/>
    <property type="match status" value="2"/>
</dbReference>
<dbReference type="NCBIfam" id="TIGR02937">
    <property type="entry name" value="sigma70-ECF"/>
    <property type="match status" value="1"/>
</dbReference>
<evidence type="ECO:0000259" key="7">
    <source>
        <dbReference type="Pfam" id="PF04545"/>
    </source>
</evidence>
<evidence type="ECO:0000256" key="3">
    <source>
        <dbReference type="ARBA" id="ARBA00023125"/>
    </source>
</evidence>
<keyword evidence="4" id="KW-0804">Transcription</keyword>
<keyword evidence="2" id="KW-0731">Sigma factor</keyword>
<evidence type="ECO:0008006" key="10">
    <source>
        <dbReference type="Google" id="ProtNLM"/>
    </source>
</evidence>
<accession>A0A1G2AR26</accession>
<keyword evidence="3" id="KW-0238">DNA-binding</keyword>
<dbReference type="Gene3D" id="1.20.120.1810">
    <property type="match status" value="1"/>
</dbReference>
<dbReference type="InterPro" id="IPR000943">
    <property type="entry name" value="RNA_pol_sigma70"/>
</dbReference>
<dbReference type="EMBL" id="MHKB01000009">
    <property type="protein sequence ID" value="OGY79362.1"/>
    <property type="molecule type" value="Genomic_DNA"/>
</dbReference>
<dbReference type="PRINTS" id="PR00046">
    <property type="entry name" value="SIGMA70FCT"/>
</dbReference>
<feature type="compositionally biased region" description="Basic and acidic residues" evidence="5">
    <location>
        <begin position="493"/>
        <end position="514"/>
    </location>
</feature>
<keyword evidence="1" id="KW-0805">Transcription regulation</keyword>
<protein>
    <recommendedName>
        <fullName evidence="10">RNA polymerase sigma-70 domain-containing protein</fullName>
    </recommendedName>
</protein>
<feature type="domain" description="RNA polymerase sigma-70 region 2" evidence="6">
    <location>
        <begin position="159"/>
        <end position="222"/>
    </location>
</feature>
<dbReference type="PANTHER" id="PTHR30603:SF47">
    <property type="entry name" value="RNA POLYMERASE SIGMA FACTOR SIGD, CHLOROPLASTIC"/>
    <property type="match status" value="1"/>
</dbReference>
<dbReference type="InterPro" id="IPR013325">
    <property type="entry name" value="RNA_pol_sigma_r2"/>
</dbReference>
<proteinExistence type="predicted"/>
<evidence type="ECO:0000259" key="6">
    <source>
        <dbReference type="Pfam" id="PF04542"/>
    </source>
</evidence>
<dbReference type="InterPro" id="IPR013324">
    <property type="entry name" value="RNA_pol_sigma_r3/r4-like"/>
</dbReference>
<dbReference type="InterPro" id="IPR036388">
    <property type="entry name" value="WH-like_DNA-bd_sf"/>
</dbReference>
<dbReference type="InterPro" id="IPR014284">
    <property type="entry name" value="RNA_pol_sigma-70_dom"/>
</dbReference>
<dbReference type="GO" id="GO:0006352">
    <property type="term" value="P:DNA-templated transcription initiation"/>
    <property type="evidence" value="ECO:0007669"/>
    <property type="project" value="InterPro"/>
</dbReference>
<dbReference type="SUPFAM" id="SSF88946">
    <property type="entry name" value="Sigma2 domain of RNA polymerase sigma factors"/>
    <property type="match status" value="1"/>
</dbReference>
<reference evidence="8 9" key="1">
    <citation type="journal article" date="2016" name="Nat. Commun.">
        <title>Thousands of microbial genomes shed light on interconnected biogeochemical processes in an aquifer system.</title>
        <authorList>
            <person name="Anantharaman K."/>
            <person name="Brown C.T."/>
            <person name="Hug L.A."/>
            <person name="Sharon I."/>
            <person name="Castelle C.J."/>
            <person name="Probst A.J."/>
            <person name="Thomas B.C."/>
            <person name="Singh A."/>
            <person name="Wilkins M.J."/>
            <person name="Karaoz U."/>
            <person name="Brodie E.L."/>
            <person name="Williams K.H."/>
            <person name="Hubbard S.S."/>
            <person name="Banfield J.F."/>
        </authorList>
    </citation>
    <scope>NUCLEOTIDE SEQUENCE [LARGE SCALE GENOMIC DNA]</scope>
</reference>
<dbReference type="InterPro" id="IPR007630">
    <property type="entry name" value="RNA_pol_sigma70_r4"/>
</dbReference>
<comment type="caution">
    <text evidence="8">The sequence shown here is derived from an EMBL/GenBank/DDBJ whole genome shotgun (WGS) entry which is preliminary data.</text>
</comment>
<dbReference type="GO" id="GO:0003677">
    <property type="term" value="F:DNA binding"/>
    <property type="evidence" value="ECO:0007669"/>
    <property type="project" value="UniProtKB-KW"/>
</dbReference>
<evidence type="ECO:0000256" key="5">
    <source>
        <dbReference type="SAM" id="MobiDB-lite"/>
    </source>
</evidence>
<dbReference type="Pfam" id="PF04542">
    <property type="entry name" value="Sigma70_r2"/>
    <property type="match status" value="1"/>
</dbReference>
<organism evidence="8 9">
    <name type="scientific">Candidatus Kerfeldbacteria bacterium RIFCSPHIGHO2_02_FULL_42_14</name>
    <dbReference type="NCBI Taxonomy" id="1798540"/>
    <lineage>
        <taxon>Bacteria</taxon>
        <taxon>Candidatus Kerfeldiibacteriota</taxon>
    </lineage>
</organism>
<dbReference type="AlphaFoldDB" id="A0A1G2AR26"/>
<dbReference type="STRING" id="1798540.A3B74_00770"/>
<sequence>MQHLNKQETGESIDALNISPFTKLYLISAGITTIAKLKLKSEAELRRTFLEIRRAGVQRSLPHGTADNIIAEIQQALEEYGCEHLRTSAGDGRHFTGPKNLSATYETSHFKATTPEEEAIAQKILGNQFKLFQQFREGTPAERLAARNQIMEQNLNLVGATLGHLMNIIGRIRDPMLAQDSLLQEGALGLMHAVERYDYTRGVRFSTYAHWWIKQAMWRAIAEAHIFPVHLIVELQRLNRITYQIEMLSGERPTIESLAARMNTSSKKILDLFNRLRNYDHPLSLDASLQNDANHGATRGDLVSSGSSIEESLCDAETHKKLTKLVEEIFDACYLFEQERVCIERRFCLNGGDGETLEEVGAYLGVTRERVRQIEKRVLGLCQNKQILEKIKYLFPEDACFKKKPKCSVQRCISWTRRAKVARENLVRKMCESFGQSLRAIRYACNTPELQMIREIIIARLINDLEWPISTIAEMLNLNTQFVRTYQTSDSQEIEHKKPKEESKKKQGRRKNETRHIPLWPSELAKQKNIECLNKYGVTKEIIRGFKDRWGVQTIEQLARLGKTKILMSPKMDTKTLEYLQSILEQWGLDLSP</sequence>
<feature type="region of interest" description="Disordered" evidence="5">
    <location>
        <begin position="489"/>
        <end position="514"/>
    </location>
</feature>
<evidence type="ECO:0000256" key="1">
    <source>
        <dbReference type="ARBA" id="ARBA00023015"/>
    </source>
</evidence>
<dbReference type="InterPro" id="IPR007627">
    <property type="entry name" value="RNA_pol_sigma70_r2"/>
</dbReference>
<dbReference type="GO" id="GO:0016987">
    <property type="term" value="F:sigma factor activity"/>
    <property type="evidence" value="ECO:0007669"/>
    <property type="project" value="UniProtKB-KW"/>
</dbReference>
<evidence type="ECO:0000256" key="4">
    <source>
        <dbReference type="ARBA" id="ARBA00023163"/>
    </source>
</evidence>
<dbReference type="Pfam" id="PF04545">
    <property type="entry name" value="Sigma70_r4"/>
    <property type="match status" value="1"/>
</dbReference>
<dbReference type="Gene3D" id="1.10.10.10">
    <property type="entry name" value="Winged helix-like DNA-binding domain superfamily/Winged helix DNA-binding domain"/>
    <property type="match status" value="2"/>
</dbReference>
<feature type="domain" description="RNA polymerase sigma-70 region 4" evidence="7">
    <location>
        <begin position="337"/>
        <end position="379"/>
    </location>
</feature>
<dbReference type="PANTHER" id="PTHR30603">
    <property type="entry name" value="RNA POLYMERASE SIGMA FACTOR RPO"/>
    <property type="match status" value="1"/>
</dbReference>
<dbReference type="Proteomes" id="UP000177165">
    <property type="component" value="Unassembled WGS sequence"/>
</dbReference>
<evidence type="ECO:0000256" key="2">
    <source>
        <dbReference type="ARBA" id="ARBA00023082"/>
    </source>
</evidence>